<sequence length="300" mass="32759">MNASRSDKISEVLKNVSNLGKSIKSPFGAKTPSGPEPANAIGQPVQGSGFVRILMYTVAGLLLIGIILLGVDQWITPIFKKSPGAPGFLSIPGTDTSQVYWQSTSEVRDIIVGTPPPRKNGTLPLSTSVLEGQGTYTITMDVMIADEYPQDIGKGQSQRIFFTMSQTVDNPTLRVSLDNEKNTVYITCFDADGLQQSVKLENVPIHAPFRVGLTVSPYLLEGYLNGLLVQTRQLNSTPKPPALGDRIFAPSNIVINKKVMSKGIRILNIRCFDYPVGPAEMQGRMDDLRDKGQFKIKTIF</sequence>
<organism evidence="2">
    <name type="scientific">viral metagenome</name>
    <dbReference type="NCBI Taxonomy" id="1070528"/>
    <lineage>
        <taxon>unclassified sequences</taxon>
        <taxon>metagenomes</taxon>
        <taxon>organismal metagenomes</taxon>
    </lineage>
</organism>
<keyword evidence="1" id="KW-0812">Transmembrane</keyword>
<keyword evidence="1" id="KW-0472">Membrane</keyword>
<protein>
    <submittedName>
        <fullName evidence="2">Uncharacterized protein</fullName>
    </submittedName>
</protein>
<feature type="transmembrane region" description="Helical" evidence="1">
    <location>
        <begin position="53"/>
        <end position="71"/>
    </location>
</feature>
<name>A0A6C0DLU8_9ZZZZ</name>
<proteinExistence type="predicted"/>
<dbReference type="EMBL" id="MN739626">
    <property type="protein sequence ID" value="QHT16545.1"/>
    <property type="molecule type" value="Genomic_DNA"/>
</dbReference>
<evidence type="ECO:0000256" key="1">
    <source>
        <dbReference type="SAM" id="Phobius"/>
    </source>
</evidence>
<reference evidence="2" key="1">
    <citation type="journal article" date="2020" name="Nature">
        <title>Giant virus diversity and host interactions through global metagenomics.</title>
        <authorList>
            <person name="Schulz F."/>
            <person name="Roux S."/>
            <person name="Paez-Espino D."/>
            <person name="Jungbluth S."/>
            <person name="Walsh D.A."/>
            <person name="Denef V.J."/>
            <person name="McMahon K.D."/>
            <person name="Konstantinidis K.T."/>
            <person name="Eloe-Fadrosh E.A."/>
            <person name="Kyrpides N.C."/>
            <person name="Woyke T."/>
        </authorList>
    </citation>
    <scope>NUCLEOTIDE SEQUENCE</scope>
    <source>
        <strain evidence="2">GVMAG-M-3300023174-189</strain>
    </source>
</reference>
<keyword evidence="1" id="KW-1133">Transmembrane helix</keyword>
<dbReference type="AlphaFoldDB" id="A0A6C0DLU8"/>
<accession>A0A6C0DLU8</accession>
<evidence type="ECO:0000313" key="2">
    <source>
        <dbReference type="EMBL" id="QHT16545.1"/>
    </source>
</evidence>